<organism evidence="1 2">
    <name type="scientific">Aquipuribacter nitratireducens</name>
    <dbReference type="NCBI Taxonomy" id="650104"/>
    <lineage>
        <taxon>Bacteria</taxon>
        <taxon>Bacillati</taxon>
        <taxon>Actinomycetota</taxon>
        <taxon>Actinomycetes</taxon>
        <taxon>Micrococcales</taxon>
        <taxon>Intrasporangiaceae</taxon>
        <taxon>Aquipuribacter</taxon>
    </lineage>
</organism>
<dbReference type="EMBL" id="JBHSLD010000007">
    <property type="protein sequence ID" value="MFC5380596.1"/>
    <property type="molecule type" value="Genomic_DNA"/>
</dbReference>
<sequence length="150" mass="16755">MVTDRIDVASEVVVARPRPVVADFAVDPASVTRWYARIRDVRHLTPAPLEVGSRLAFVAHFLGRTLEYTYEVVEWVPHERFVMRTADGPFPMETTYTWADAAPGATRMTLRNRGRPEGLSRVATPLLARAVARSTAQDLRRLRAVLEAAG</sequence>
<dbReference type="RefSeq" id="WP_340267973.1">
    <property type="nucleotide sequence ID" value="NZ_JBBEOG010000002.1"/>
</dbReference>
<comment type="caution">
    <text evidence="1">The sequence shown here is derived from an EMBL/GenBank/DDBJ whole genome shotgun (WGS) entry which is preliminary data.</text>
</comment>
<dbReference type="Proteomes" id="UP001596122">
    <property type="component" value="Unassembled WGS sequence"/>
</dbReference>
<evidence type="ECO:0000313" key="2">
    <source>
        <dbReference type="Proteomes" id="UP001596122"/>
    </source>
</evidence>
<reference evidence="2" key="1">
    <citation type="journal article" date="2019" name="Int. J. Syst. Evol. Microbiol.">
        <title>The Global Catalogue of Microorganisms (GCM) 10K type strain sequencing project: providing services to taxonomists for standard genome sequencing and annotation.</title>
        <authorList>
            <consortium name="The Broad Institute Genomics Platform"/>
            <consortium name="The Broad Institute Genome Sequencing Center for Infectious Disease"/>
            <person name="Wu L."/>
            <person name="Ma J."/>
        </authorList>
    </citation>
    <scope>NUCLEOTIDE SEQUENCE [LARGE SCALE GENOMIC DNA]</scope>
    <source>
        <strain evidence="2">CCUG 43114</strain>
    </source>
</reference>
<protein>
    <submittedName>
        <fullName evidence="1">SRPBCC family protein</fullName>
    </submittedName>
</protein>
<keyword evidence="2" id="KW-1185">Reference proteome</keyword>
<evidence type="ECO:0000313" key="1">
    <source>
        <dbReference type="EMBL" id="MFC5380596.1"/>
    </source>
</evidence>
<dbReference type="InterPro" id="IPR019587">
    <property type="entry name" value="Polyketide_cyclase/dehydratase"/>
</dbReference>
<accession>A0ABW0GNW5</accession>
<name>A0ABW0GNW5_9MICO</name>
<dbReference type="Pfam" id="PF10604">
    <property type="entry name" value="Polyketide_cyc2"/>
    <property type="match status" value="1"/>
</dbReference>
<proteinExistence type="predicted"/>
<gene>
    <name evidence="1" type="ORF">ACFPJ6_07330</name>
</gene>
<dbReference type="InterPro" id="IPR023393">
    <property type="entry name" value="START-like_dom_sf"/>
</dbReference>
<dbReference type="SUPFAM" id="SSF55961">
    <property type="entry name" value="Bet v1-like"/>
    <property type="match status" value="1"/>
</dbReference>
<dbReference type="Gene3D" id="3.30.530.20">
    <property type="match status" value="1"/>
</dbReference>